<dbReference type="InterPro" id="IPR012349">
    <property type="entry name" value="Split_barrel_FMN-bd"/>
</dbReference>
<dbReference type="InterPro" id="IPR050268">
    <property type="entry name" value="NADH-dep_flavin_reductase"/>
</dbReference>
<keyword evidence="2" id="KW-0560">Oxidoreductase</keyword>
<evidence type="ECO:0000256" key="1">
    <source>
        <dbReference type="ARBA" id="ARBA00008898"/>
    </source>
</evidence>
<dbReference type="Proteomes" id="UP001225378">
    <property type="component" value="Chromosome"/>
</dbReference>
<dbReference type="PANTHER" id="PTHR30466:SF11">
    <property type="entry name" value="FLAVIN-DEPENDENT MONOOXYGENASE, REDUCTASE SUBUNIT HSAB"/>
    <property type="match status" value="1"/>
</dbReference>
<protein>
    <submittedName>
        <fullName evidence="4">Flavin reductase family protein</fullName>
    </submittedName>
</protein>
<dbReference type="EMBL" id="CP157743">
    <property type="protein sequence ID" value="XBS21153.1"/>
    <property type="molecule type" value="Genomic_DNA"/>
</dbReference>
<dbReference type="GO" id="GO:0010181">
    <property type="term" value="F:FMN binding"/>
    <property type="evidence" value="ECO:0007669"/>
    <property type="project" value="InterPro"/>
</dbReference>
<dbReference type="Gene3D" id="2.30.110.10">
    <property type="entry name" value="Electron Transport, Fmn-binding Protein, Chain A"/>
    <property type="match status" value="1"/>
</dbReference>
<dbReference type="RefSeq" id="WP_305909858.1">
    <property type="nucleotide sequence ID" value="NZ_CP157743.1"/>
</dbReference>
<dbReference type="KEGG" id="mech:Q9L42_003260"/>
<dbReference type="InterPro" id="IPR002563">
    <property type="entry name" value="Flavin_Rdtase-like_dom"/>
</dbReference>
<evidence type="ECO:0000313" key="5">
    <source>
        <dbReference type="Proteomes" id="UP001225378"/>
    </source>
</evidence>
<proteinExistence type="inferred from homology"/>
<name>A0AAU7NW38_9GAMM</name>
<dbReference type="GO" id="GO:0042602">
    <property type="term" value="F:riboflavin reductase (NADPH) activity"/>
    <property type="evidence" value="ECO:0007669"/>
    <property type="project" value="TreeGrafter"/>
</dbReference>
<dbReference type="PANTHER" id="PTHR30466">
    <property type="entry name" value="FLAVIN REDUCTASE"/>
    <property type="match status" value="1"/>
</dbReference>
<dbReference type="Pfam" id="PF01613">
    <property type="entry name" value="Flavin_Reduct"/>
    <property type="match status" value="1"/>
</dbReference>
<sequence length="164" mass="17861">MIDHIDQLVRQITLGVYVIGVNNGTKQNAFTAAWVMQASFDPLLLCISINPEHYSWQLLQEGGICSVNVLGKHQYAIAEHFGASGLKDKMAGFRWHQAETGAPVLSESLAYFDCRVSHYADAGDHKLAVCEVVDAALLNNGPLLLYNDTGDMDGSSEIYADSAD</sequence>
<comment type="similarity">
    <text evidence="1">Belongs to the non-flavoprotein flavin reductase family.</text>
</comment>
<accession>A0AAU7NW38</accession>
<keyword evidence="5" id="KW-1185">Reference proteome</keyword>
<dbReference type="AlphaFoldDB" id="A0AAU7NW38"/>
<dbReference type="SMART" id="SM00903">
    <property type="entry name" value="Flavin_Reduct"/>
    <property type="match status" value="1"/>
</dbReference>
<gene>
    <name evidence="4" type="ORF">Q9L42_003260</name>
</gene>
<reference evidence="4 5" key="1">
    <citation type="journal article" date="2024" name="Microbiology">
        <title>Methylomarinum rosea sp. nov., a novel halophilic methanotrophic bacterium from the hypersaline Lake Elton.</title>
        <authorList>
            <person name="Suleimanov R.Z."/>
            <person name="Oshkin I.Y."/>
            <person name="Danilova O.V."/>
            <person name="Suzina N.E."/>
            <person name="Dedysh S.N."/>
        </authorList>
    </citation>
    <scope>NUCLEOTIDE SEQUENCE [LARGE SCALE GENOMIC DNA]</scope>
    <source>
        <strain evidence="4 5">Ch1-1</strain>
    </source>
</reference>
<feature type="domain" description="Flavin reductase like" evidence="3">
    <location>
        <begin position="9"/>
        <end position="153"/>
    </location>
</feature>
<evidence type="ECO:0000313" key="4">
    <source>
        <dbReference type="EMBL" id="XBS21153.1"/>
    </source>
</evidence>
<organism evidence="4 5">
    <name type="scientific">Methylomarinum roseum</name>
    <dbReference type="NCBI Taxonomy" id="3067653"/>
    <lineage>
        <taxon>Bacteria</taxon>
        <taxon>Pseudomonadati</taxon>
        <taxon>Pseudomonadota</taxon>
        <taxon>Gammaproteobacteria</taxon>
        <taxon>Methylococcales</taxon>
        <taxon>Methylococcaceae</taxon>
        <taxon>Methylomarinum</taxon>
    </lineage>
</organism>
<evidence type="ECO:0000259" key="3">
    <source>
        <dbReference type="SMART" id="SM00903"/>
    </source>
</evidence>
<dbReference type="SUPFAM" id="SSF50475">
    <property type="entry name" value="FMN-binding split barrel"/>
    <property type="match status" value="1"/>
</dbReference>
<evidence type="ECO:0000256" key="2">
    <source>
        <dbReference type="ARBA" id="ARBA00023002"/>
    </source>
</evidence>